<dbReference type="RefSeq" id="XP_065825288.1">
    <property type="nucleotide sequence ID" value="XM_065969216.1"/>
</dbReference>
<organism evidence="1 2">
    <name type="scientific">Kwoniella dejecticola CBS 10117</name>
    <dbReference type="NCBI Taxonomy" id="1296121"/>
    <lineage>
        <taxon>Eukaryota</taxon>
        <taxon>Fungi</taxon>
        <taxon>Dikarya</taxon>
        <taxon>Basidiomycota</taxon>
        <taxon>Agaricomycotina</taxon>
        <taxon>Tremellomycetes</taxon>
        <taxon>Tremellales</taxon>
        <taxon>Cryptococcaceae</taxon>
        <taxon>Kwoniella</taxon>
    </lineage>
</organism>
<dbReference type="GeneID" id="28969390"/>
<proteinExistence type="predicted"/>
<evidence type="ECO:0000313" key="1">
    <source>
        <dbReference type="EMBL" id="WWC63070.1"/>
    </source>
</evidence>
<dbReference type="AlphaFoldDB" id="A0AAJ8KT36"/>
<dbReference type="KEGG" id="kdj:28969390"/>
<dbReference type="Proteomes" id="UP000078595">
    <property type="component" value="Chromosome 7"/>
</dbReference>
<evidence type="ECO:0000313" key="2">
    <source>
        <dbReference type="Proteomes" id="UP000078595"/>
    </source>
</evidence>
<dbReference type="InterPro" id="IPR029063">
    <property type="entry name" value="SAM-dependent_MTases_sf"/>
</dbReference>
<dbReference type="Gene3D" id="3.40.50.150">
    <property type="entry name" value="Vaccinia Virus protein VP39"/>
    <property type="match status" value="1"/>
</dbReference>
<reference evidence="1" key="1">
    <citation type="submission" date="2013-07" db="EMBL/GenBank/DDBJ databases">
        <authorList>
            <consortium name="The Broad Institute Genome Sequencing Platform"/>
            <person name="Cuomo C."/>
            <person name="Litvintseva A."/>
            <person name="Chen Y."/>
            <person name="Heitman J."/>
            <person name="Sun S."/>
            <person name="Springer D."/>
            <person name="Dromer F."/>
            <person name="Young S.K."/>
            <person name="Zeng Q."/>
            <person name="Gargeya S."/>
            <person name="Fitzgerald M."/>
            <person name="Abouelleil A."/>
            <person name="Alvarado L."/>
            <person name="Berlin A.M."/>
            <person name="Chapman S.B."/>
            <person name="Dewar J."/>
            <person name="Goldberg J."/>
            <person name="Griggs A."/>
            <person name="Gujja S."/>
            <person name="Hansen M."/>
            <person name="Howarth C."/>
            <person name="Imamovic A."/>
            <person name="Larimer J."/>
            <person name="McCowan C."/>
            <person name="Murphy C."/>
            <person name="Pearson M."/>
            <person name="Priest M."/>
            <person name="Roberts A."/>
            <person name="Saif S."/>
            <person name="Shea T."/>
            <person name="Sykes S."/>
            <person name="Wortman J."/>
            <person name="Nusbaum C."/>
            <person name="Birren B."/>
        </authorList>
    </citation>
    <scope>NUCLEOTIDE SEQUENCE</scope>
    <source>
        <strain evidence="1">CBS 10117</strain>
    </source>
</reference>
<evidence type="ECO:0008006" key="3">
    <source>
        <dbReference type="Google" id="ProtNLM"/>
    </source>
</evidence>
<protein>
    <recommendedName>
        <fullName evidence="3">Methyltransferase domain-containing protein</fullName>
    </recommendedName>
</protein>
<dbReference type="EMBL" id="CP144536">
    <property type="protein sequence ID" value="WWC63070.1"/>
    <property type="molecule type" value="Genomic_DNA"/>
</dbReference>
<reference evidence="1" key="2">
    <citation type="submission" date="2024-02" db="EMBL/GenBank/DDBJ databases">
        <title>Comparative genomics of Cryptococcus and Kwoniella reveals pathogenesis evolution and contrasting modes of karyotype evolution via chromosome fusion or intercentromeric recombination.</title>
        <authorList>
            <person name="Coelho M.A."/>
            <person name="David-Palma M."/>
            <person name="Shea T."/>
            <person name="Bowers K."/>
            <person name="McGinley-Smith S."/>
            <person name="Mohammad A.W."/>
            <person name="Gnirke A."/>
            <person name="Yurkov A.M."/>
            <person name="Nowrousian M."/>
            <person name="Sun S."/>
            <person name="Cuomo C.A."/>
            <person name="Heitman J."/>
        </authorList>
    </citation>
    <scope>NUCLEOTIDE SEQUENCE</scope>
    <source>
        <strain evidence="1">CBS 10117</strain>
    </source>
</reference>
<keyword evidence="2" id="KW-1185">Reference proteome</keyword>
<name>A0AAJ8KT36_9TREE</name>
<dbReference type="SUPFAM" id="SSF53335">
    <property type="entry name" value="S-adenosyl-L-methionine-dependent methyltransferases"/>
    <property type="match status" value="1"/>
</dbReference>
<accession>A0AAJ8KT36</accession>
<sequence length="331" mass="36301">MSTSTSKFNQAQWLSATPLEMYEGTYNITSPAAEQLSLQSGLPSIAKGGPNLGANDGIEVLDLGSGLGQVTQELIKLRSQGQVEPTRGIRITAGDIDETFLDNLRSKQKVEKGWDIVNVEKLDANIDRPNDTILSLASPLLSLLSLLSPSPLSPLLSLSPLSLSSPLLSSPLLSSCLVSSCLVSSPLPSRDESIRVLKPRGTLSFSTWAYAGPLHLLQHAIALLPSYPLTPSPPPEGPWTQPEYIRKILIEHNMKEIKVTPFEFQQYADSPKEMARKMWPVVKIITSQWGERQGELGWTMFEKIEELLRRDQGDGRVKIISVALIVTAKKP</sequence>
<gene>
    <name evidence="1" type="ORF">I303_105669</name>
</gene>